<evidence type="ECO:0000256" key="1">
    <source>
        <dbReference type="SAM" id="Phobius"/>
    </source>
</evidence>
<keyword evidence="1" id="KW-0812">Transmembrane</keyword>
<protein>
    <submittedName>
        <fullName evidence="2">Uncharacterized protein</fullName>
    </submittedName>
</protein>
<dbReference type="AlphaFoldDB" id="A0A510Y4F2"/>
<feature type="transmembrane region" description="Helical" evidence="1">
    <location>
        <begin position="30"/>
        <end position="49"/>
    </location>
</feature>
<proteinExistence type="predicted"/>
<accession>A0A510Y4F2</accession>
<dbReference type="Proteomes" id="UP000321051">
    <property type="component" value="Unassembled WGS sequence"/>
</dbReference>
<evidence type="ECO:0000313" key="3">
    <source>
        <dbReference type="Proteomes" id="UP000321051"/>
    </source>
</evidence>
<keyword evidence="1" id="KW-1133">Transmembrane helix</keyword>
<organism evidence="2 3">
    <name type="scientific">Marinococcus halophilus</name>
    <dbReference type="NCBI Taxonomy" id="1371"/>
    <lineage>
        <taxon>Bacteria</taxon>
        <taxon>Bacillati</taxon>
        <taxon>Bacillota</taxon>
        <taxon>Bacilli</taxon>
        <taxon>Bacillales</taxon>
        <taxon>Bacillaceae</taxon>
        <taxon>Marinococcus</taxon>
    </lineage>
</organism>
<sequence>MPAVKNVTDLYLRIGVYGKNKGENLLKEVIFAYALLNNTVLLITLKLGLCKEMLKEAKT</sequence>
<reference evidence="2 3" key="1">
    <citation type="submission" date="2019-07" db="EMBL/GenBank/DDBJ databases">
        <title>Whole genome shotgun sequence of Marinococcus halophilus NBRC 102359.</title>
        <authorList>
            <person name="Hosoyama A."/>
            <person name="Uohara A."/>
            <person name="Ohji S."/>
            <person name="Ichikawa N."/>
        </authorList>
    </citation>
    <scope>NUCLEOTIDE SEQUENCE [LARGE SCALE GENOMIC DNA]</scope>
    <source>
        <strain evidence="2 3">NBRC 102359</strain>
    </source>
</reference>
<keyword evidence="1" id="KW-0472">Membrane</keyword>
<gene>
    <name evidence="2" type="ORF">MHA01_10990</name>
</gene>
<comment type="caution">
    <text evidence="2">The sequence shown here is derived from an EMBL/GenBank/DDBJ whole genome shotgun (WGS) entry which is preliminary data.</text>
</comment>
<name>A0A510Y4F2_MARHA</name>
<dbReference type="EMBL" id="BJUN01000005">
    <property type="protein sequence ID" value="GEK58194.1"/>
    <property type="molecule type" value="Genomic_DNA"/>
</dbReference>
<evidence type="ECO:0000313" key="2">
    <source>
        <dbReference type="EMBL" id="GEK58194.1"/>
    </source>
</evidence>
<keyword evidence="3" id="KW-1185">Reference proteome</keyword>